<proteinExistence type="predicted"/>
<evidence type="ECO:0000313" key="3">
    <source>
        <dbReference type="Proteomes" id="UP000298325"/>
    </source>
</evidence>
<dbReference type="PANTHER" id="PTHR30383">
    <property type="entry name" value="THIOESTERASE 1/PROTEASE 1/LYSOPHOSPHOLIPASE L1"/>
    <property type="match status" value="1"/>
</dbReference>
<accession>A0A4Z1BE93</accession>
<sequence>MLVACSDPPPAYQSLGRDAVVLAFGDSVTHGTGAQAGEDFPTLLARDTGWQVVNAGIPGDTAEKARGRIGGLLQEHDPELVIVELGGNDFLRRQPATQVKEHLREIINAVRDYGALPVLVAVPEFSVISATVGSLSDSPIYEELAAEESILLIDDVFSEVLSEERLRADRIHPNAQGYRQLADGIAEALTEAGLKNQIAP</sequence>
<dbReference type="GO" id="GO:0004622">
    <property type="term" value="F:phosphatidylcholine lysophospholipase activity"/>
    <property type="evidence" value="ECO:0007669"/>
    <property type="project" value="TreeGrafter"/>
</dbReference>
<dbReference type="Proteomes" id="UP000298325">
    <property type="component" value="Unassembled WGS sequence"/>
</dbReference>
<protein>
    <submittedName>
        <fullName evidence="2">Arylesterase</fullName>
    </submittedName>
</protein>
<dbReference type="SUPFAM" id="SSF52266">
    <property type="entry name" value="SGNH hydrolase"/>
    <property type="match status" value="1"/>
</dbReference>
<dbReference type="EMBL" id="SRPF01000002">
    <property type="protein sequence ID" value="TGN40724.1"/>
    <property type="molecule type" value="Genomic_DNA"/>
</dbReference>
<feature type="domain" description="SGNH hydrolase-type esterase" evidence="1">
    <location>
        <begin position="23"/>
        <end position="179"/>
    </location>
</feature>
<dbReference type="AlphaFoldDB" id="A0A4Z1BE93"/>
<dbReference type="InterPro" id="IPR013830">
    <property type="entry name" value="SGNH_hydro"/>
</dbReference>
<evidence type="ECO:0000313" key="2">
    <source>
        <dbReference type="EMBL" id="TGN40724.1"/>
    </source>
</evidence>
<dbReference type="PANTHER" id="PTHR30383:SF24">
    <property type="entry name" value="THIOESTERASE 1_PROTEASE 1_LYSOPHOSPHOLIPASE L1"/>
    <property type="match status" value="1"/>
</dbReference>
<reference evidence="2 3" key="1">
    <citation type="submission" date="2019-04" db="EMBL/GenBank/DDBJ databases">
        <authorList>
            <person name="Park S."/>
            <person name="Yoon J.-H."/>
        </authorList>
    </citation>
    <scope>NUCLEOTIDE SEQUENCE [LARGE SCALE GENOMIC DNA]</scope>
    <source>
        <strain evidence="2 3">HJM-18</strain>
    </source>
</reference>
<dbReference type="InterPro" id="IPR036514">
    <property type="entry name" value="SGNH_hydro_sf"/>
</dbReference>
<gene>
    <name evidence="2" type="ORF">E5Q11_08890</name>
</gene>
<comment type="caution">
    <text evidence="2">The sequence shown here is derived from an EMBL/GenBank/DDBJ whole genome shotgun (WGS) entry which is preliminary data.</text>
</comment>
<dbReference type="Pfam" id="PF13472">
    <property type="entry name" value="Lipase_GDSL_2"/>
    <property type="match status" value="1"/>
</dbReference>
<keyword evidence="3" id="KW-1185">Reference proteome</keyword>
<dbReference type="Gene3D" id="3.40.50.1110">
    <property type="entry name" value="SGNH hydrolase"/>
    <property type="match status" value="1"/>
</dbReference>
<dbReference type="InterPro" id="IPR051532">
    <property type="entry name" value="Ester_Hydrolysis_Enzymes"/>
</dbReference>
<evidence type="ECO:0000259" key="1">
    <source>
        <dbReference type="Pfam" id="PF13472"/>
    </source>
</evidence>
<organism evidence="2 3">
    <name type="scientific">Marinobacter confluentis</name>
    <dbReference type="NCBI Taxonomy" id="1697557"/>
    <lineage>
        <taxon>Bacteria</taxon>
        <taxon>Pseudomonadati</taxon>
        <taxon>Pseudomonadota</taxon>
        <taxon>Gammaproteobacteria</taxon>
        <taxon>Pseudomonadales</taxon>
        <taxon>Marinobacteraceae</taxon>
        <taxon>Marinobacter</taxon>
    </lineage>
</organism>
<dbReference type="OrthoDB" id="9786188at2"/>
<name>A0A4Z1BE93_9GAMM</name>